<evidence type="ECO:0008006" key="4">
    <source>
        <dbReference type="Google" id="ProtNLM"/>
    </source>
</evidence>
<dbReference type="HOGENOM" id="CLU_065186_1_0_1"/>
<feature type="transmembrane region" description="Helical" evidence="1">
    <location>
        <begin position="26"/>
        <end position="48"/>
    </location>
</feature>
<keyword evidence="1" id="KW-0812">Transmembrane</keyword>
<evidence type="ECO:0000313" key="2">
    <source>
        <dbReference type="EMBL" id="KDR85456.1"/>
    </source>
</evidence>
<feature type="transmembrane region" description="Helical" evidence="1">
    <location>
        <begin position="112"/>
        <end position="133"/>
    </location>
</feature>
<organism evidence="2 3">
    <name type="scientific">Galerina marginata (strain CBS 339.88)</name>
    <dbReference type="NCBI Taxonomy" id="685588"/>
    <lineage>
        <taxon>Eukaryota</taxon>
        <taxon>Fungi</taxon>
        <taxon>Dikarya</taxon>
        <taxon>Basidiomycota</taxon>
        <taxon>Agaricomycotina</taxon>
        <taxon>Agaricomycetes</taxon>
        <taxon>Agaricomycetidae</taxon>
        <taxon>Agaricales</taxon>
        <taxon>Agaricineae</taxon>
        <taxon>Strophariaceae</taxon>
        <taxon>Galerina</taxon>
    </lineage>
</organism>
<evidence type="ECO:0000313" key="3">
    <source>
        <dbReference type="Proteomes" id="UP000027222"/>
    </source>
</evidence>
<gene>
    <name evidence="2" type="ORF">GALMADRAFT_361430</name>
</gene>
<proteinExistence type="predicted"/>
<dbReference type="EMBL" id="KL142367">
    <property type="protein sequence ID" value="KDR85456.1"/>
    <property type="molecule type" value="Genomic_DNA"/>
</dbReference>
<reference evidence="3" key="1">
    <citation type="journal article" date="2014" name="Proc. Natl. Acad. Sci. U.S.A.">
        <title>Extensive sampling of basidiomycete genomes demonstrates inadequacy of the white-rot/brown-rot paradigm for wood decay fungi.</title>
        <authorList>
            <person name="Riley R."/>
            <person name="Salamov A.A."/>
            <person name="Brown D.W."/>
            <person name="Nagy L.G."/>
            <person name="Floudas D."/>
            <person name="Held B.W."/>
            <person name="Levasseur A."/>
            <person name="Lombard V."/>
            <person name="Morin E."/>
            <person name="Otillar R."/>
            <person name="Lindquist E.A."/>
            <person name="Sun H."/>
            <person name="LaButti K.M."/>
            <person name="Schmutz J."/>
            <person name="Jabbour D."/>
            <person name="Luo H."/>
            <person name="Baker S.E."/>
            <person name="Pisabarro A.G."/>
            <person name="Walton J.D."/>
            <person name="Blanchette R.A."/>
            <person name="Henrissat B."/>
            <person name="Martin F."/>
            <person name="Cullen D."/>
            <person name="Hibbett D.S."/>
            <person name="Grigoriev I.V."/>
        </authorList>
    </citation>
    <scope>NUCLEOTIDE SEQUENCE [LARGE SCALE GENOMIC DNA]</scope>
    <source>
        <strain evidence="3">CBS 339.88</strain>
    </source>
</reference>
<evidence type="ECO:0000256" key="1">
    <source>
        <dbReference type="SAM" id="Phobius"/>
    </source>
</evidence>
<feature type="transmembrane region" description="Helical" evidence="1">
    <location>
        <begin position="163"/>
        <end position="185"/>
    </location>
</feature>
<name>A0A067TQM9_GALM3</name>
<feature type="transmembrane region" description="Helical" evidence="1">
    <location>
        <begin position="233"/>
        <end position="252"/>
    </location>
</feature>
<sequence length="316" mass="35794">MPPYFLEISTASRQDALLSLGHLRPVFLTLHTIGGLVGLPLLVLTFLLSSKIPRQPALINFCIAWSISCDDLRSSSNVGVRNVYGSLIWRMFQDPTTRRAYTKRHCSERFTLIFRLAMPYIIYIIFLVISIVLQVKFPQSLDRRNGLYCTVAGIPFRHWSVPIVSIVFLLLMLVFECSIVIRYYFARKLIVSSFPLASRTTSGGLIIRITLFNVYLLITFGASIVFLSGEVQVWAYMIQASVPLAAFVLFATQRNVIHTWCFWLQEEVHSDDSMPHSRKPETDRDINLTSAICCDIEGQVAQRPNIVPSTVVTEAP</sequence>
<keyword evidence="1" id="KW-0472">Membrane</keyword>
<accession>A0A067TQM9</accession>
<dbReference type="AlphaFoldDB" id="A0A067TQM9"/>
<keyword evidence="3" id="KW-1185">Reference proteome</keyword>
<feature type="transmembrane region" description="Helical" evidence="1">
    <location>
        <begin position="205"/>
        <end position="227"/>
    </location>
</feature>
<keyword evidence="1" id="KW-1133">Transmembrane helix</keyword>
<dbReference type="STRING" id="685588.A0A067TQM9"/>
<dbReference type="Proteomes" id="UP000027222">
    <property type="component" value="Unassembled WGS sequence"/>
</dbReference>
<protein>
    <recommendedName>
        <fullName evidence="4">G-protein coupled receptors family 1 profile domain-containing protein</fullName>
    </recommendedName>
</protein>
<dbReference type="OrthoDB" id="3046318at2759"/>